<dbReference type="KEGG" id="ccas:EIB73_04200"/>
<dbReference type="OrthoDB" id="1349101at2"/>
<protein>
    <submittedName>
        <fullName evidence="1">Uncharacterized protein</fullName>
    </submittedName>
</protein>
<name>A0A3G8XJ24_9FLAO</name>
<dbReference type="EMBL" id="CP034159">
    <property type="protein sequence ID" value="AZI32433.1"/>
    <property type="molecule type" value="Genomic_DNA"/>
</dbReference>
<accession>A0A3G8XJ24</accession>
<organism evidence="1 2">
    <name type="scientific">Kaistella carnis</name>
    <dbReference type="NCBI Taxonomy" id="1241979"/>
    <lineage>
        <taxon>Bacteria</taxon>
        <taxon>Pseudomonadati</taxon>
        <taxon>Bacteroidota</taxon>
        <taxon>Flavobacteriia</taxon>
        <taxon>Flavobacteriales</taxon>
        <taxon>Weeksellaceae</taxon>
        <taxon>Chryseobacterium group</taxon>
        <taxon>Kaistella</taxon>
    </lineage>
</organism>
<sequence length="220" mass="25099">MNSFRLERKIENFDEINVKRINIIEKDGTLRMVISNKELQHSGRMDGQDFEKRERQAGLMFFNDLGDESGGLIYAAKKKEDGSIVSGMSITMDRYRDDQVLQILNSESIKNNKILSERGLIINDYPDLEGLTARNKAYAEAEKITDEKLRTEKLREITKLHGGKSLLFVGKTRGNSQGLFISDKSGQPKLMIYVDEKGQPKIQTMNDKGETRDFLVSETK</sequence>
<dbReference type="AlphaFoldDB" id="A0A3G8XJ24"/>
<dbReference type="Proteomes" id="UP000270185">
    <property type="component" value="Chromosome"/>
</dbReference>
<dbReference type="RefSeq" id="WP_125022926.1">
    <property type="nucleotide sequence ID" value="NZ_CP034159.1"/>
</dbReference>
<evidence type="ECO:0000313" key="2">
    <source>
        <dbReference type="Proteomes" id="UP000270185"/>
    </source>
</evidence>
<reference evidence="2" key="1">
    <citation type="submission" date="2018-11" db="EMBL/GenBank/DDBJ databases">
        <title>Proposal to divide the Flavobacteriaceae and reorganize its genera based on Amino Acid Identity values calculated from whole genome sequences.</title>
        <authorList>
            <person name="Nicholson A.C."/>
            <person name="Gulvik C.A."/>
            <person name="Whitney A.M."/>
            <person name="Humrighouse B.W."/>
            <person name="Bell M."/>
            <person name="Holmes B."/>
            <person name="Steigerwalt A.G."/>
            <person name="Villarma A."/>
            <person name="Sheth M."/>
            <person name="Batra D."/>
            <person name="Pryor J."/>
            <person name="Bernardet J.-F."/>
            <person name="Hugo C."/>
            <person name="Kampfer P."/>
            <person name="Newman J.D."/>
            <person name="McQuiston J.R."/>
        </authorList>
    </citation>
    <scope>NUCLEOTIDE SEQUENCE [LARGE SCALE GENOMIC DNA]</scope>
    <source>
        <strain evidence="2">G0081</strain>
    </source>
</reference>
<proteinExistence type="predicted"/>
<gene>
    <name evidence="1" type="ORF">EIB73_04200</name>
</gene>
<evidence type="ECO:0000313" key="1">
    <source>
        <dbReference type="EMBL" id="AZI32433.1"/>
    </source>
</evidence>
<keyword evidence="2" id="KW-1185">Reference proteome</keyword>